<reference evidence="9" key="1">
    <citation type="submission" date="2018-09" db="EMBL/GenBank/DDBJ databases">
        <authorList>
            <person name="Zhu H."/>
        </authorList>
    </citation>
    <scope>NUCLEOTIDE SEQUENCE [LARGE SCALE GENOMIC DNA]</scope>
    <source>
        <strain evidence="9">K2W31S-8</strain>
    </source>
</reference>
<dbReference type="PANTHER" id="PTHR43300">
    <property type="entry name" value="ACETYLTRANSFERASE"/>
    <property type="match status" value="1"/>
</dbReference>
<feature type="domain" description="PglD N-terminal" evidence="6">
    <location>
        <begin position="3"/>
        <end position="78"/>
    </location>
</feature>
<evidence type="ECO:0000313" key="8">
    <source>
        <dbReference type="EMBL" id="AYC33296.1"/>
    </source>
</evidence>
<proteinExistence type="inferred from homology"/>
<evidence type="ECO:0000256" key="4">
    <source>
        <dbReference type="PIRSR" id="PIRSR620019-1"/>
    </source>
</evidence>
<evidence type="ECO:0000259" key="7">
    <source>
        <dbReference type="Pfam" id="PF25087"/>
    </source>
</evidence>
<dbReference type="CDD" id="cd03360">
    <property type="entry name" value="LbH_AT_putative"/>
    <property type="match status" value="1"/>
</dbReference>
<dbReference type="AlphaFoldDB" id="A0A385Z2I1"/>
<dbReference type="Gene3D" id="2.160.10.10">
    <property type="entry name" value="Hexapeptide repeat proteins"/>
    <property type="match status" value="1"/>
</dbReference>
<comment type="similarity">
    <text evidence="1">Belongs to the transferase hexapeptide repeat family.</text>
</comment>
<dbReference type="Pfam" id="PF25087">
    <property type="entry name" value="GMPPB_C"/>
    <property type="match status" value="1"/>
</dbReference>
<evidence type="ECO:0000259" key="6">
    <source>
        <dbReference type="Pfam" id="PF17836"/>
    </source>
</evidence>
<evidence type="ECO:0000256" key="3">
    <source>
        <dbReference type="ARBA" id="ARBA00023315"/>
    </source>
</evidence>
<sequence>MELIIYGGGSFAKLMRHYFESDADCKVVAYCLDRDYILEPMIDGLPVVPFEDVEIAFPPKQYSMFVAIGYSNMRNRVSMYQKAKNKKYRMPNYISKSAVIDPTTVIGDNNAILQAVQIEPFVQVGDNNIVWSSSNICHDVIIGSHSFIAAKSTVGGFSRLGNNCFLGFNSTIAQCLFISDECLVGACSLVLSSTKAFSKNIGIPAKEVAFHFEEGIKIK</sequence>
<keyword evidence="8" id="KW-0808">Transferase</keyword>
<dbReference type="InterPro" id="IPR041561">
    <property type="entry name" value="PglD_N"/>
</dbReference>
<dbReference type="Gene3D" id="3.40.50.20">
    <property type="match status" value="1"/>
</dbReference>
<feature type="active site" description="Proton acceptor" evidence="4">
    <location>
        <position position="138"/>
    </location>
</feature>
<keyword evidence="9" id="KW-1185">Reference proteome</keyword>
<gene>
    <name evidence="8" type="ORF">D3880_13460</name>
</gene>
<feature type="site" description="Increases basicity of active site His" evidence="4">
    <location>
        <position position="139"/>
    </location>
</feature>
<dbReference type="OrthoDB" id="1115300at2"/>
<feature type="domain" description="Mannose-1-phosphate guanyltransferase C-terminal" evidence="7">
    <location>
        <begin position="91"/>
        <end position="182"/>
    </location>
</feature>
<dbReference type="PANTHER" id="PTHR43300:SF4">
    <property type="entry name" value="ACYL-[ACYL-CARRIER-PROTEIN]--UDP-N-ACETYLGLUCOSAMINE O-ACYLTRANSFERASE"/>
    <property type="match status" value="1"/>
</dbReference>
<dbReference type="InterPro" id="IPR020019">
    <property type="entry name" value="AcTrfase_PglD-like"/>
</dbReference>
<name>A0A385Z2I1_9PSED</name>
<dbReference type="KEGG" id="pcav:D3880_13460"/>
<dbReference type="RefSeq" id="WP_119893954.1">
    <property type="nucleotide sequence ID" value="NZ_CP032419.1"/>
</dbReference>
<dbReference type="Pfam" id="PF17836">
    <property type="entry name" value="PglD_N"/>
    <property type="match status" value="1"/>
</dbReference>
<dbReference type="InterPro" id="IPR056729">
    <property type="entry name" value="GMPPB_C"/>
</dbReference>
<dbReference type="EMBL" id="CP032419">
    <property type="protein sequence ID" value="AYC33296.1"/>
    <property type="molecule type" value="Genomic_DNA"/>
</dbReference>
<organism evidence="8 9">
    <name type="scientific">Pseudomonas cavernae</name>
    <dbReference type="NCBI Taxonomy" id="2320867"/>
    <lineage>
        <taxon>Bacteria</taxon>
        <taxon>Pseudomonadati</taxon>
        <taxon>Pseudomonadota</taxon>
        <taxon>Gammaproteobacteria</taxon>
        <taxon>Pseudomonadales</taxon>
        <taxon>Pseudomonadaceae</taxon>
        <taxon>Pseudomonas</taxon>
    </lineage>
</organism>
<dbReference type="InterPro" id="IPR011004">
    <property type="entry name" value="Trimer_LpxA-like_sf"/>
</dbReference>
<feature type="binding site" evidence="5">
    <location>
        <position position="69"/>
    </location>
    <ligand>
        <name>substrate</name>
    </ligand>
</feature>
<keyword evidence="3" id="KW-0012">Acyltransferase</keyword>
<dbReference type="GO" id="GO:0016740">
    <property type="term" value="F:transferase activity"/>
    <property type="evidence" value="ECO:0007669"/>
    <property type="project" value="UniProtKB-KW"/>
</dbReference>
<dbReference type="Proteomes" id="UP000265560">
    <property type="component" value="Chromosome"/>
</dbReference>
<evidence type="ECO:0000256" key="1">
    <source>
        <dbReference type="ARBA" id="ARBA00007274"/>
    </source>
</evidence>
<evidence type="ECO:0000313" key="9">
    <source>
        <dbReference type="Proteomes" id="UP000265560"/>
    </source>
</evidence>
<dbReference type="InterPro" id="IPR050179">
    <property type="entry name" value="Trans_hexapeptide_repeat"/>
</dbReference>
<dbReference type="SUPFAM" id="SSF51161">
    <property type="entry name" value="Trimeric LpxA-like enzymes"/>
    <property type="match status" value="1"/>
</dbReference>
<evidence type="ECO:0000256" key="5">
    <source>
        <dbReference type="PIRSR" id="PIRSR620019-2"/>
    </source>
</evidence>
<evidence type="ECO:0000256" key="2">
    <source>
        <dbReference type="ARBA" id="ARBA00022737"/>
    </source>
</evidence>
<keyword evidence="2" id="KW-0677">Repeat</keyword>
<accession>A0A385Z2I1</accession>
<protein>
    <submittedName>
        <fullName evidence="8">Acetyltransferase</fullName>
    </submittedName>
</protein>